<dbReference type="CDD" id="cd07732">
    <property type="entry name" value="metallo-hydrolase-like_MBL-fold"/>
    <property type="match status" value="1"/>
</dbReference>
<protein>
    <submittedName>
        <fullName evidence="4">Hydrolase of the metallo-beta-lactamase superfamily</fullName>
    </submittedName>
</protein>
<dbReference type="InterPro" id="IPR042173">
    <property type="entry name" value="RNase_J_2"/>
</dbReference>
<dbReference type="InterPro" id="IPR036866">
    <property type="entry name" value="RibonucZ/Hydroxyglut_hydro"/>
</dbReference>
<dbReference type="SMART" id="SM00849">
    <property type="entry name" value="Lactamase_B"/>
    <property type="match status" value="1"/>
</dbReference>
<dbReference type="GO" id="GO:0003723">
    <property type="term" value="F:RNA binding"/>
    <property type="evidence" value="ECO:0007669"/>
    <property type="project" value="UniProtKB-KW"/>
</dbReference>
<proteinExistence type="predicted"/>
<dbReference type="Gene3D" id="3.40.50.10710">
    <property type="entry name" value="Metallo-hydrolase/oxidoreductase"/>
    <property type="match status" value="1"/>
</dbReference>
<dbReference type="GO" id="GO:0004527">
    <property type="term" value="F:exonuclease activity"/>
    <property type="evidence" value="ECO:0007669"/>
    <property type="project" value="UniProtKB-KW"/>
</dbReference>
<evidence type="ECO:0000256" key="1">
    <source>
        <dbReference type="ARBA" id="ARBA00022839"/>
    </source>
</evidence>
<keyword evidence="1" id="KW-0540">Nuclease</keyword>
<evidence type="ECO:0000313" key="4">
    <source>
        <dbReference type="EMBL" id="AIF10957.1"/>
    </source>
</evidence>
<evidence type="ECO:0000256" key="2">
    <source>
        <dbReference type="ARBA" id="ARBA00022884"/>
    </source>
</evidence>
<keyword evidence="1" id="KW-0269">Exonuclease</keyword>
<keyword evidence="2" id="KW-0694">RNA-binding</keyword>
<reference evidence="4" key="1">
    <citation type="journal article" date="2014" name="Genome Biol. Evol.">
        <title>Pangenome evidence for extensive interdomain horizontal transfer affecting lineage core and shell genes in uncultured planktonic thaumarchaeota and euryarchaeota.</title>
        <authorList>
            <person name="Deschamps P."/>
            <person name="Zivanovic Y."/>
            <person name="Moreira D."/>
            <person name="Rodriguez-Valera F."/>
            <person name="Lopez-Garcia P."/>
        </authorList>
    </citation>
    <scope>NUCLEOTIDE SEQUENCE</scope>
</reference>
<keyword evidence="4" id="KW-0378">Hydrolase</keyword>
<sequence length="464" mass="52725">MTSLTFHGGIGEVGGNKILLEDKGTKIFIDFGKSFGKEGKYCQEFVKPRKSNGLGDYIDLEMLPDINGLYRNDLVVHYGSTAKEADFQGVLISHAHADHVDYVTFLHKDIPIYMGKTTKGILQALFEMQGRRDRQVLDFKEQGAAYSAAPIQRDIREFSSGTKFKIDSLEILPIHVDHSLPGAYGFIIYTSSGPIVYTGDLRLHGTKPQMTREFVDAAKKEKPIALLAEGTHIKDPPKDESESKVFDDGLNVVSRENSFVFADFNPRDVDRLRTFYNIAKRTNRKFVINIKNAPILKYFHSFPALEIPNFDDPDVILCKTKLYSGTFADSDYRGFKDYVGLPNTKTTIEIGQDPEKYLCAMGFYNFPHLIDMKIKGGTYIHSASEPWTEEQEFSVERRDNWVNHFGMANEQIHCSGHASRTDLFDIVKEIDAQMLYPIHSEYPEEYRGVVNNITFPEEGKKYTV</sequence>
<feature type="domain" description="Metallo-beta-lactamase" evidence="3">
    <location>
        <begin position="14"/>
        <end position="232"/>
    </location>
</feature>
<dbReference type="Pfam" id="PF12706">
    <property type="entry name" value="Lactamase_B_2"/>
    <property type="match status" value="1"/>
</dbReference>
<dbReference type="PANTHER" id="PTHR43694">
    <property type="entry name" value="RIBONUCLEASE J"/>
    <property type="match status" value="1"/>
</dbReference>
<organism evidence="4">
    <name type="scientific">uncultured marine thaumarchaeote KM3_47_F06</name>
    <dbReference type="NCBI Taxonomy" id="1456168"/>
    <lineage>
        <taxon>Archaea</taxon>
        <taxon>Nitrososphaerota</taxon>
        <taxon>environmental samples</taxon>
    </lineage>
</organism>
<name>A0A075H978_9ARCH</name>
<dbReference type="SUPFAM" id="SSF56281">
    <property type="entry name" value="Metallo-hydrolase/oxidoreductase"/>
    <property type="match status" value="1"/>
</dbReference>
<dbReference type="AlphaFoldDB" id="A0A075H978"/>
<accession>A0A075H978</accession>
<dbReference type="EMBL" id="KF900905">
    <property type="protein sequence ID" value="AIF10957.1"/>
    <property type="molecule type" value="Genomic_DNA"/>
</dbReference>
<evidence type="ECO:0000259" key="3">
    <source>
        <dbReference type="SMART" id="SM00849"/>
    </source>
</evidence>
<dbReference type="PANTHER" id="PTHR43694:SF1">
    <property type="entry name" value="RIBONUCLEASE J"/>
    <property type="match status" value="1"/>
</dbReference>
<dbReference type="Gene3D" id="3.60.15.10">
    <property type="entry name" value="Ribonuclease Z/Hydroxyacylglutathione hydrolase-like"/>
    <property type="match status" value="1"/>
</dbReference>
<dbReference type="InterPro" id="IPR001279">
    <property type="entry name" value="Metallo-B-lactamas"/>
</dbReference>